<dbReference type="AlphaFoldDB" id="A0A7S0WVH7"/>
<sequence>MGNCIGSNLDSELRQTIAAPELGKLNRKTLTPIPSPTQSTSKLGQGLPDLTQASNNAPAQLPTIKMAPLVTPQMLEALCSRQPVSVVMKAERAIQSLATARQSFPAGAHCSRASHVRSSRELQANHITLTAGSLSDMLALALQSKDTCSTATVQDNVRIRQGTASRVAEPQRGLLATADDLLASHQVSLQVYDSCASQLDRVEAKLQKMMEARTSKQSQRSCRHHSNSLSTDKRQSSLHRVNKGNPHHISSCTPPYKCTAHGPMHSQSQTRLSGSFPQAAHGSTSTAAADQAASARRDGGACEPGSREAPAKAIFSAPANALGFTAAMEVEGAMGRSLGECSLLGSLVPSQTTY</sequence>
<proteinExistence type="predicted"/>
<dbReference type="EMBL" id="HBFB01023325">
    <property type="protein sequence ID" value="CAD8686894.1"/>
    <property type="molecule type" value="Transcribed_RNA"/>
</dbReference>
<feature type="compositionally biased region" description="Low complexity" evidence="1">
    <location>
        <begin position="284"/>
        <end position="294"/>
    </location>
</feature>
<organism evidence="2">
    <name type="scientific">Chlamydomonas leiostraca</name>
    <dbReference type="NCBI Taxonomy" id="1034604"/>
    <lineage>
        <taxon>Eukaryota</taxon>
        <taxon>Viridiplantae</taxon>
        <taxon>Chlorophyta</taxon>
        <taxon>core chlorophytes</taxon>
        <taxon>Chlorophyceae</taxon>
        <taxon>CS clade</taxon>
        <taxon>Chlamydomonadales</taxon>
        <taxon>Chlamydomonadaceae</taxon>
        <taxon>Chlamydomonas</taxon>
    </lineage>
</organism>
<feature type="compositionally biased region" description="Polar residues" evidence="1">
    <location>
        <begin position="265"/>
        <end position="276"/>
    </location>
</feature>
<name>A0A7S0WVH7_9CHLO</name>
<feature type="region of interest" description="Disordered" evidence="1">
    <location>
        <begin position="210"/>
        <end position="308"/>
    </location>
</feature>
<evidence type="ECO:0000256" key="1">
    <source>
        <dbReference type="SAM" id="MobiDB-lite"/>
    </source>
</evidence>
<evidence type="ECO:0000313" key="2">
    <source>
        <dbReference type="EMBL" id="CAD8686894.1"/>
    </source>
</evidence>
<reference evidence="2" key="1">
    <citation type="submission" date="2021-01" db="EMBL/GenBank/DDBJ databases">
        <authorList>
            <person name="Corre E."/>
            <person name="Pelletier E."/>
            <person name="Niang G."/>
            <person name="Scheremetjew M."/>
            <person name="Finn R."/>
            <person name="Kale V."/>
            <person name="Holt S."/>
            <person name="Cochrane G."/>
            <person name="Meng A."/>
            <person name="Brown T."/>
            <person name="Cohen L."/>
        </authorList>
    </citation>
    <scope>NUCLEOTIDE SEQUENCE</scope>
    <source>
        <strain evidence="2">SAG 11-49</strain>
    </source>
</reference>
<accession>A0A7S0WVH7</accession>
<feature type="region of interest" description="Disordered" evidence="1">
    <location>
        <begin position="27"/>
        <end position="55"/>
    </location>
</feature>
<protein>
    <submittedName>
        <fullName evidence="2">Uncharacterized protein</fullName>
    </submittedName>
</protein>
<gene>
    <name evidence="2" type="ORF">CLEI1391_LOCUS13150</name>
</gene>
<feature type="compositionally biased region" description="Basic residues" evidence="1">
    <location>
        <begin position="236"/>
        <end position="246"/>
    </location>
</feature>
<feature type="compositionally biased region" description="Basic and acidic residues" evidence="1">
    <location>
        <begin position="295"/>
        <end position="308"/>
    </location>
</feature>